<proteinExistence type="predicted"/>
<sequence>MAEGPSHFARAQKQQRQPGQDGKEPGEPKRRHAASSAYDGTSNFEDGEYGRSVDRCAAGVRGSAAKRDASSALKIESSLWMADMRNEVHSSLLTAGGTWVRQMIKEGKKFEKVQVLDLRNAYTAALSKSFSHESFVELARVAQAMLAAGGNITVEVAGKAVMVEASEFARLEPANPTTEVNMLVGDGSDGTE</sequence>
<accession>A0A1Q9C688</accession>
<evidence type="ECO:0000313" key="3">
    <source>
        <dbReference type="Proteomes" id="UP000186817"/>
    </source>
</evidence>
<dbReference type="AlphaFoldDB" id="A0A1Q9C688"/>
<protein>
    <submittedName>
        <fullName evidence="2">Uncharacterized protein</fullName>
    </submittedName>
</protein>
<feature type="region of interest" description="Disordered" evidence="1">
    <location>
        <begin position="1"/>
        <end position="46"/>
    </location>
</feature>
<gene>
    <name evidence="2" type="ORF">AK812_SmicGene41431</name>
</gene>
<organism evidence="2 3">
    <name type="scientific">Symbiodinium microadriaticum</name>
    <name type="common">Dinoflagellate</name>
    <name type="synonym">Zooxanthella microadriatica</name>
    <dbReference type="NCBI Taxonomy" id="2951"/>
    <lineage>
        <taxon>Eukaryota</taxon>
        <taxon>Sar</taxon>
        <taxon>Alveolata</taxon>
        <taxon>Dinophyceae</taxon>
        <taxon>Suessiales</taxon>
        <taxon>Symbiodiniaceae</taxon>
        <taxon>Symbiodinium</taxon>
    </lineage>
</organism>
<comment type="caution">
    <text evidence="2">The sequence shown here is derived from an EMBL/GenBank/DDBJ whole genome shotgun (WGS) entry which is preliminary data.</text>
</comment>
<dbReference type="Proteomes" id="UP000186817">
    <property type="component" value="Unassembled WGS sequence"/>
</dbReference>
<dbReference type="OrthoDB" id="10517975at2759"/>
<name>A0A1Q9C688_SYMMI</name>
<keyword evidence="3" id="KW-1185">Reference proteome</keyword>
<evidence type="ECO:0000256" key="1">
    <source>
        <dbReference type="SAM" id="MobiDB-lite"/>
    </source>
</evidence>
<dbReference type="EMBL" id="LSRX01001618">
    <property type="protein sequence ID" value="OLP78405.1"/>
    <property type="molecule type" value="Genomic_DNA"/>
</dbReference>
<reference evidence="2 3" key="1">
    <citation type="submission" date="2016-02" db="EMBL/GenBank/DDBJ databases">
        <title>Genome analysis of coral dinoflagellate symbionts highlights evolutionary adaptations to a symbiotic lifestyle.</title>
        <authorList>
            <person name="Aranda M."/>
            <person name="Li Y."/>
            <person name="Liew Y.J."/>
            <person name="Baumgarten S."/>
            <person name="Simakov O."/>
            <person name="Wilson M."/>
            <person name="Piel J."/>
            <person name="Ashoor H."/>
            <person name="Bougouffa S."/>
            <person name="Bajic V.B."/>
            <person name="Ryu T."/>
            <person name="Ravasi T."/>
            <person name="Bayer T."/>
            <person name="Micklem G."/>
            <person name="Kim H."/>
            <person name="Bhak J."/>
            <person name="Lajeunesse T.C."/>
            <person name="Voolstra C.R."/>
        </authorList>
    </citation>
    <scope>NUCLEOTIDE SEQUENCE [LARGE SCALE GENOMIC DNA]</scope>
    <source>
        <strain evidence="2 3">CCMP2467</strain>
    </source>
</reference>
<evidence type="ECO:0000313" key="2">
    <source>
        <dbReference type="EMBL" id="OLP78405.1"/>
    </source>
</evidence>